<feature type="transmembrane region" description="Helical" evidence="2">
    <location>
        <begin position="179"/>
        <end position="197"/>
    </location>
</feature>
<feature type="transmembrane region" description="Helical" evidence="2">
    <location>
        <begin position="143"/>
        <end position="167"/>
    </location>
</feature>
<dbReference type="Proteomes" id="UP001620520">
    <property type="component" value="Unassembled WGS sequence"/>
</dbReference>
<keyword evidence="2" id="KW-0812">Transmembrane</keyword>
<comment type="caution">
    <text evidence="3">The sequence shown here is derived from an EMBL/GenBank/DDBJ whole genome shotgun (WGS) entry which is preliminary data.</text>
</comment>
<feature type="transmembrane region" description="Helical" evidence="2">
    <location>
        <begin position="116"/>
        <end position="137"/>
    </location>
</feature>
<accession>A0ABW8N320</accession>
<proteinExistence type="predicted"/>
<sequence>MSTPDEAPQPQQPGAQPPQPGNVPPAGYQPPGGYQPPQGGSVPPGGYQGQQGFQPPPAYQQPGQPAYTAPAGPNPAPPAGLGYNAPPRNVFGLDFSNIAQRFRDTTGIPKTLTTSYWLWIAAAALGVIANFANIFIYRDYFGALAIGTGIFNFVFSIIMAAVYAFIAIRMKEGARWARLVLSILGGFAVFSLLFLLITFNLGLLSSAAAVAAAIMMWLPESQKHFV</sequence>
<feature type="compositionally biased region" description="Low complexity" evidence="1">
    <location>
        <begin position="60"/>
        <end position="71"/>
    </location>
</feature>
<name>A0ABW8N320_9MICC</name>
<evidence type="ECO:0000256" key="2">
    <source>
        <dbReference type="SAM" id="Phobius"/>
    </source>
</evidence>
<dbReference type="RefSeq" id="WP_404593695.1">
    <property type="nucleotide sequence ID" value="NZ_JBIYEW010000003.1"/>
</dbReference>
<dbReference type="EMBL" id="JBIYEW010000003">
    <property type="protein sequence ID" value="MFK4638006.1"/>
    <property type="molecule type" value="Genomic_DNA"/>
</dbReference>
<keyword evidence="2" id="KW-1133">Transmembrane helix</keyword>
<feature type="compositionally biased region" description="Low complexity" evidence="1">
    <location>
        <begin position="24"/>
        <end position="41"/>
    </location>
</feature>
<protein>
    <submittedName>
        <fullName evidence="3">Uncharacterized membrane protein (DUF485 family)</fullName>
    </submittedName>
</protein>
<keyword evidence="4" id="KW-1185">Reference proteome</keyword>
<evidence type="ECO:0000313" key="4">
    <source>
        <dbReference type="Proteomes" id="UP001620520"/>
    </source>
</evidence>
<gene>
    <name evidence="3" type="ORF">ABIA52_000895</name>
</gene>
<keyword evidence="2" id="KW-0472">Membrane</keyword>
<feature type="region of interest" description="Disordered" evidence="1">
    <location>
        <begin position="1"/>
        <end position="81"/>
    </location>
</feature>
<reference evidence="3 4" key="1">
    <citation type="submission" date="2024-10" db="EMBL/GenBank/DDBJ databases">
        <title>Novel secondary metabolite-producing bacteria for plant disease control.</title>
        <authorList>
            <person name="Chevrette M."/>
        </authorList>
    </citation>
    <scope>NUCLEOTIDE SEQUENCE [LARGE SCALE GENOMIC DNA]</scope>
    <source>
        <strain evidence="3 4">J30 TE3557</strain>
    </source>
</reference>
<evidence type="ECO:0000256" key="1">
    <source>
        <dbReference type="SAM" id="MobiDB-lite"/>
    </source>
</evidence>
<evidence type="ECO:0000313" key="3">
    <source>
        <dbReference type="EMBL" id="MFK4638006.1"/>
    </source>
</evidence>
<organism evidence="3 4">
    <name type="scientific">Paenarthrobacter histidinolovorans</name>
    <dbReference type="NCBI Taxonomy" id="43664"/>
    <lineage>
        <taxon>Bacteria</taxon>
        <taxon>Bacillati</taxon>
        <taxon>Actinomycetota</taxon>
        <taxon>Actinomycetes</taxon>
        <taxon>Micrococcales</taxon>
        <taxon>Micrococcaceae</taxon>
        <taxon>Paenarthrobacter</taxon>
    </lineage>
</organism>